<keyword evidence="1" id="KW-0472">Membrane</keyword>
<sequence length="333" mass="38203">MSNDKNNIERTTRLIITLTIFGGMWFLFKGAIALWISTFSTTAFTKSIINIEYVLSVITLTVILVITIKVLIYVYTELKTFQFFINIEDKEKLQKNADIKYGDIFKTIKYIINGLFGIAILSIIIELVAKPHLIISILIGTLSVTLLFCLSLFVKKENVKKVITTIEKIEEKISPYNFLLYIGVLILFVGICISLVSLNQNQIVEVEFKNNKNVILNANIQNIENVEMAITIYNEKNGEETNLDIAHTEFSQDLVEVYEKNSTENTKLYIDKSQHQYHYSMNLDKYLIEGNNQIELKISNQKSSNSKIVRIVNDIEKNGSKMEISEEKFIVKP</sequence>
<dbReference type="EMBL" id="JAGGKK010000027">
    <property type="protein sequence ID" value="MBP1950696.1"/>
    <property type="molecule type" value="Genomic_DNA"/>
</dbReference>
<evidence type="ECO:0000313" key="3">
    <source>
        <dbReference type="Proteomes" id="UP001519328"/>
    </source>
</evidence>
<evidence type="ECO:0000256" key="1">
    <source>
        <dbReference type="SAM" id="Phobius"/>
    </source>
</evidence>
<keyword evidence="1" id="KW-1133">Transmembrane helix</keyword>
<comment type="caution">
    <text evidence="2">The sequence shown here is derived from an EMBL/GenBank/DDBJ whole genome shotgun (WGS) entry which is preliminary data.</text>
</comment>
<accession>A0ABS4HIE1</accession>
<name>A0ABS4HIE1_9BACI</name>
<organism evidence="2 3">
    <name type="scientific">Virgibacillus litoralis</name>
    <dbReference type="NCBI Taxonomy" id="578221"/>
    <lineage>
        <taxon>Bacteria</taxon>
        <taxon>Bacillati</taxon>
        <taxon>Bacillota</taxon>
        <taxon>Bacilli</taxon>
        <taxon>Bacillales</taxon>
        <taxon>Bacillaceae</taxon>
        <taxon>Virgibacillus</taxon>
    </lineage>
</organism>
<dbReference type="RefSeq" id="WP_209482158.1">
    <property type="nucleotide sequence ID" value="NZ_JAGGKK010000027.1"/>
</dbReference>
<feature type="transmembrane region" description="Helical" evidence="1">
    <location>
        <begin position="134"/>
        <end position="154"/>
    </location>
</feature>
<feature type="transmembrane region" description="Helical" evidence="1">
    <location>
        <begin position="48"/>
        <end position="75"/>
    </location>
</feature>
<protein>
    <submittedName>
        <fullName evidence="2">Uncharacterized protein</fullName>
    </submittedName>
</protein>
<keyword evidence="3" id="KW-1185">Reference proteome</keyword>
<reference evidence="2 3" key="1">
    <citation type="submission" date="2021-03" db="EMBL/GenBank/DDBJ databases">
        <title>Genomic Encyclopedia of Type Strains, Phase IV (KMG-IV): sequencing the most valuable type-strain genomes for metagenomic binning, comparative biology and taxonomic classification.</title>
        <authorList>
            <person name="Goeker M."/>
        </authorList>
    </citation>
    <scope>NUCLEOTIDE SEQUENCE [LARGE SCALE GENOMIC DNA]</scope>
    <source>
        <strain evidence="2 3">DSM 21085</strain>
    </source>
</reference>
<feature type="transmembrane region" description="Helical" evidence="1">
    <location>
        <begin position="175"/>
        <end position="198"/>
    </location>
</feature>
<feature type="transmembrane region" description="Helical" evidence="1">
    <location>
        <begin position="12"/>
        <end position="36"/>
    </location>
</feature>
<feature type="transmembrane region" description="Helical" evidence="1">
    <location>
        <begin position="110"/>
        <end position="128"/>
    </location>
</feature>
<dbReference type="Proteomes" id="UP001519328">
    <property type="component" value="Unassembled WGS sequence"/>
</dbReference>
<proteinExistence type="predicted"/>
<evidence type="ECO:0000313" key="2">
    <source>
        <dbReference type="EMBL" id="MBP1950696.1"/>
    </source>
</evidence>
<gene>
    <name evidence="2" type="ORF">J2Z82_003668</name>
</gene>
<keyword evidence="1" id="KW-0812">Transmembrane</keyword>